<gene>
    <name evidence="2" type="ORF">SAMN05446037_1001103</name>
</gene>
<dbReference type="Pfam" id="PF07963">
    <property type="entry name" value="N_methyl"/>
    <property type="match status" value="1"/>
</dbReference>
<sequence length="168" mass="19508">MKGSHLNSKGFTLIEVILAMLLFSIIAITFIPISVSHLSFYNKLDDTLFIQQNTKFVLNYIEKRIRECDRQSTLYISQDKTIESKDFSGEEVWVDLSGKKRNNKNTLLYFYRSTGELRVNKNGEHNVLYTQIKDIEVTEVVEGELLQIKVIADKIDYSVTTTIKLNYR</sequence>
<keyword evidence="3" id="KW-1185">Reference proteome</keyword>
<evidence type="ECO:0000256" key="1">
    <source>
        <dbReference type="SAM" id="Phobius"/>
    </source>
</evidence>
<dbReference type="RefSeq" id="WP_176431115.1">
    <property type="nucleotide sequence ID" value="NZ_FZOJ01000001.1"/>
</dbReference>
<dbReference type="EMBL" id="FZOJ01000001">
    <property type="protein sequence ID" value="SNR86600.1"/>
    <property type="molecule type" value="Genomic_DNA"/>
</dbReference>
<accession>A0A238ZTB9</accession>
<keyword evidence="1" id="KW-1133">Transmembrane helix</keyword>
<dbReference type="Proteomes" id="UP000198304">
    <property type="component" value="Unassembled WGS sequence"/>
</dbReference>
<reference evidence="3" key="1">
    <citation type="submission" date="2017-06" db="EMBL/GenBank/DDBJ databases">
        <authorList>
            <person name="Varghese N."/>
            <person name="Submissions S."/>
        </authorList>
    </citation>
    <scope>NUCLEOTIDE SEQUENCE [LARGE SCALE GENOMIC DNA]</scope>
    <source>
        <strain evidence="3">SCA</strain>
    </source>
</reference>
<proteinExistence type="predicted"/>
<dbReference type="PROSITE" id="PS00409">
    <property type="entry name" value="PROKAR_NTER_METHYL"/>
    <property type="match status" value="1"/>
</dbReference>
<keyword evidence="1" id="KW-0812">Transmembrane</keyword>
<dbReference type="InterPro" id="IPR012902">
    <property type="entry name" value="N_methyl_site"/>
</dbReference>
<dbReference type="AlphaFoldDB" id="A0A238ZTB9"/>
<protein>
    <submittedName>
        <fullName evidence="2">Prepilin-type N-terminal cleavage/methylation domain-containing protein</fullName>
    </submittedName>
</protein>
<evidence type="ECO:0000313" key="3">
    <source>
        <dbReference type="Proteomes" id="UP000198304"/>
    </source>
</evidence>
<evidence type="ECO:0000313" key="2">
    <source>
        <dbReference type="EMBL" id="SNR86600.1"/>
    </source>
</evidence>
<name>A0A238ZTB9_9FIRM</name>
<feature type="transmembrane region" description="Helical" evidence="1">
    <location>
        <begin position="12"/>
        <end position="33"/>
    </location>
</feature>
<keyword evidence="1" id="KW-0472">Membrane</keyword>
<dbReference type="NCBIfam" id="TIGR02532">
    <property type="entry name" value="IV_pilin_GFxxxE"/>
    <property type="match status" value="1"/>
</dbReference>
<organism evidence="2 3">
    <name type="scientific">Anaerovirgula multivorans</name>
    <dbReference type="NCBI Taxonomy" id="312168"/>
    <lineage>
        <taxon>Bacteria</taxon>
        <taxon>Bacillati</taxon>
        <taxon>Bacillota</taxon>
        <taxon>Clostridia</taxon>
        <taxon>Peptostreptococcales</taxon>
        <taxon>Natronincolaceae</taxon>
        <taxon>Anaerovirgula</taxon>
    </lineage>
</organism>